<name>A0ABN7T2Z9_OIKDI</name>
<evidence type="ECO:0000313" key="1">
    <source>
        <dbReference type="EMBL" id="CAG5110478.1"/>
    </source>
</evidence>
<gene>
    <name evidence="1" type="ORF">OKIOD_LOCUS13642</name>
</gene>
<dbReference type="Proteomes" id="UP001158576">
    <property type="component" value="Chromosome 2"/>
</dbReference>
<accession>A0ABN7T2Z9</accession>
<dbReference type="EMBL" id="OU015567">
    <property type="protein sequence ID" value="CAG5110478.1"/>
    <property type="molecule type" value="Genomic_DNA"/>
</dbReference>
<proteinExistence type="predicted"/>
<keyword evidence="2" id="KW-1185">Reference proteome</keyword>
<sequence>MKAVEILFTNTEWGEIIAKKFEDASISKEKAIELIEKHLLSINEIEETLLGNIADFMIKEQLDFVPETDAIECLNAAMKKFTQMQEKIINIKKQITEETTKQ</sequence>
<organism evidence="1 2">
    <name type="scientific">Oikopleura dioica</name>
    <name type="common">Tunicate</name>
    <dbReference type="NCBI Taxonomy" id="34765"/>
    <lineage>
        <taxon>Eukaryota</taxon>
        <taxon>Metazoa</taxon>
        <taxon>Chordata</taxon>
        <taxon>Tunicata</taxon>
        <taxon>Appendicularia</taxon>
        <taxon>Copelata</taxon>
        <taxon>Oikopleuridae</taxon>
        <taxon>Oikopleura</taxon>
    </lineage>
</organism>
<protein>
    <submittedName>
        <fullName evidence="1">Oidioi.mRNA.OKI2018_I69.chr2.g4877.t1.cds</fullName>
    </submittedName>
</protein>
<evidence type="ECO:0000313" key="2">
    <source>
        <dbReference type="Proteomes" id="UP001158576"/>
    </source>
</evidence>
<reference evidence="1 2" key="1">
    <citation type="submission" date="2021-04" db="EMBL/GenBank/DDBJ databases">
        <authorList>
            <person name="Bliznina A."/>
        </authorList>
    </citation>
    <scope>NUCLEOTIDE SEQUENCE [LARGE SCALE GENOMIC DNA]</scope>
</reference>